<evidence type="ECO:0000313" key="9">
    <source>
        <dbReference type="EMBL" id="CAG9086391.1"/>
    </source>
</evidence>
<organism evidence="10 12">
    <name type="scientific">Bursaphelenchus xylophilus</name>
    <name type="common">Pinewood nematode worm</name>
    <name type="synonym">Aphelenchoides xylophilus</name>
    <dbReference type="NCBI Taxonomy" id="6326"/>
    <lineage>
        <taxon>Eukaryota</taxon>
        <taxon>Metazoa</taxon>
        <taxon>Ecdysozoa</taxon>
        <taxon>Nematoda</taxon>
        <taxon>Chromadorea</taxon>
        <taxon>Rhabditida</taxon>
        <taxon>Tylenchina</taxon>
        <taxon>Tylenchomorpha</taxon>
        <taxon>Aphelenchoidea</taxon>
        <taxon>Aphelenchoididae</taxon>
        <taxon>Bursaphelenchus</taxon>
    </lineage>
</organism>
<gene>
    <name evidence="8" type="ORF">BXYJ_LOCUS1931</name>
</gene>
<dbReference type="GO" id="GO:0035556">
    <property type="term" value="P:intracellular signal transduction"/>
    <property type="evidence" value="ECO:0007669"/>
    <property type="project" value="UniProtKB-ARBA"/>
</dbReference>
<dbReference type="eggNOG" id="KOG0198">
    <property type="taxonomic scope" value="Eukaryota"/>
</dbReference>
<dbReference type="SMR" id="A0A1I7SC12"/>
<evidence type="ECO:0000313" key="12">
    <source>
        <dbReference type="WBParaSite" id="BXY_1056300.1"/>
    </source>
</evidence>
<evidence type="ECO:0000256" key="3">
    <source>
        <dbReference type="ARBA" id="ARBA00022741"/>
    </source>
</evidence>
<dbReference type="AlphaFoldDB" id="A0A1I7SC12"/>
<evidence type="ECO:0000256" key="2">
    <source>
        <dbReference type="ARBA" id="ARBA00022679"/>
    </source>
</evidence>
<dbReference type="EMBL" id="CAJFDI010000001">
    <property type="protein sequence ID" value="CAD5210443.1"/>
    <property type="molecule type" value="Genomic_DNA"/>
</dbReference>
<dbReference type="EMBL" id="CAJFCV020000001">
    <property type="protein sequence ID" value="CAG9086391.1"/>
    <property type="molecule type" value="Genomic_DNA"/>
</dbReference>
<keyword evidence="11" id="KW-1185">Reference proteome</keyword>
<dbReference type="GO" id="GO:0004674">
    <property type="term" value="F:protein serine/threonine kinase activity"/>
    <property type="evidence" value="ECO:0007669"/>
    <property type="project" value="UniProtKB-KW"/>
</dbReference>
<feature type="binding site" evidence="6">
    <location>
        <position position="210"/>
    </location>
    <ligand>
        <name>ATP</name>
        <dbReference type="ChEBI" id="CHEBI:30616"/>
    </ligand>
</feature>
<dbReference type="PANTHER" id="PTHR11584:SF369">
    <property type="entry name" value="MITOGEN-ACTIVATED PROTEIN KINASE KINASE KINASE 19-RELATED"/>
    <property type="match status" value="1"/>
</dbReference>
<feature type="domain" description="Protein kinase" evidence="7">
    <location>
        <begin position="180"/>
        <end position="439"/>
    </location>
</feature>
<dbReference type="PANTHER" id="PTHR11584">
    <property type="entry name" value="SERINE/THREONINE PROTEIN KINASE"/>
    <property type="match status" value="1"/>
</dbReference>
<keyword evidence="1" id="KW-0723">Serine/threonine-protein kinase</keyword>
<evidence type="ECO:0000313" key="10">
    <source>
        <dbReference type="Proteomes" id="UP000095284"/>
    </source>
</evidence>
<dbReference type="PROSITE" id="PS50011">
    <property type="entry name" value="PROTEIN_KINASE_DOM"/>
    <property type="match status" value="1"/>
</dbReference>
<evidence type="ECO:0000256" key="6">
    <source>
        <dbReference type="PROSITE-ProRule" id="PRU10141"/>
    </source>
</evidence>
<dbReference type="Gene3D" id="1.10.510.10">
    <property type="entry name" value="Transferase(Phosphotransferase) domain 1"/>
    <property type="match status" value="1"/>
</dbReference>
<dbReference type="SUPFAM" id="SSF56112">
    <property type="entry name" value="Protein kinase-like (PK-like)"/>
    <property type="match status" value="1"/>
</dbReference>
<dbReference type="InterPro" id="IPR011009">
    <property type="entry name" value="Kinase-like_dom_sf"/>
</dbReference>
<dbReference type="PROSITE" id="PS00107">
    <property type="entry name" value="PROTEIN_KINASE_ATP"/>
    <property type="match status" value="1"/>
</dbReference>
<accession>A0A1I7SC12</accession>
<protein>
    <submittedName>
        <fullName evidence="8">(pine wood nematode) hypothetical protein</fullName>
    </submittedName>
    <submittedName>
        <fullName evidence="12">Protein kinase domain-containing protein</fullName>
    </submittedName>
</protein>
<dbReference type="Gene3D" id="3.10.20.90">
    <property type="entry name" value="Phosphatidylinositol 3-kinase Catalytic Subunit, Chain A, domain 1"/>
    <property type="match status" value="1"/>
</dbReference>
<evidence type="ECO:0000256" key="4">
    <source>
        <dbReference type="ARBA" id="ARBA00022777"/>
    </source>
</evidence>
<evidence type="ECO:0000313" key="8">
    <source>
        <dbReference type="EMBL" id="CAD5210443.1"/>
    </source>
</evidence>
<evidence type="ECO:0000313" key="11">
    <source>
        <dbReference type="Proteomes" id="UP000659654"/>
    </source>
</evidence>
<keyword evidence="5 6" id="KW-0067">ATP-binding</keyword>
<name>A0A1I7SC12_BURXY</name>
<dbReference type="SUPFAM" id="SSF54277">
    <property type="entry name" value="CAD &amp; PB1 domains"/>
    <property type="match status" value="1"/>
</dbReference>
<keyword evidence="2" id="KW-0808">Transferase</keyword>
<evidence type="ECO:0000256" key="1">
    <source>
        <dbReference type="ARBA" id="ARBA00022527"/>
    </source>
</evidence>
<sequence length="443" mass="50697">MTMETLHETTDLNILTDELRRLIVGRDIPLPRNDNDDLKIKFQYMDERGAINLQRPPKYSYLQEYFERRFKLQLNIYYTTSSKELMIQIRSQPDLEHVVALHERNNKKGRLKLILAKKRDQDQFYIPPQGIYHGVQETALSETSSVFSTGSTSYNHYGNNSRLGEEEYNRIGTPLAPSQWRESRCLGRGSFGTVYVCLNVDTNEQLVVKKIQFGTNLRHRNRRLASLENEVNLLSTLRHPHVVQYHGCAKLQDCFCIFMEFMTGGTLKEQITEMGALNQNFTIDFTAQILSGLAYLHGRNIIHRDIKSANILRHTRALVKIADFGSAMYLQAICSENGVDIHGTPHYTAPEIILNTRRYDQSSDIWSLGICVVEMLTTKTPWHDVDPSAVHIKIGYEALDLKLPPRINANLELAILKMLDKTPESRPSAEALLKMAPFSSIEA</sequence>
<dbReference type="Proteomes" id="UP000659654">
    <property type="component" value="Unassembled WGS sequence"/>
</dbReference>
<dbReference type="OrthoDB" id="8693905at2759"/>
<evidence type="ECO:0000256" key="5">
    <source>
        <dbReference type="ARBA" id="ARBA00022840"/>
    </source>
</evidence>
<dbReference type="InterPro" id="IPR000719">
    <property type="entry name" value="Prot_kinase_dom"/>
</dbReference>
<dbReference type="Proteomes" id="UP000582659">
    <property type="component" value="Unassembled WGS sequence"/>
</dbReference>
<evidence type="ECO:0000259" key="7">
    <source>
        <dbReference type="PROSITE" id="PS50011"/>
    </source>
</evidence>
<dbReference type="GO" id="GO:0005524">
    <property type="term" value="F:ATP binding"/>
    <property type="evidence" value="ECO:0007669"/>
    <property type="project" value="UniProtKB-UniRule"/>
</dbReference>
<dbReference type="Pfam" id="PF00069">
    <property type="entry name" value="Pkinase"/>
    <property type="match status" value="1"/>
</dbReference>
<reference evidence="9" key="2">
    <citation type="submission" date="2020-08" db="EMBL/GenBank/DDBJ databases">
        <authorList>
            <person name="Kikuchi T."/>
        </authorList>
    </citation>
    <scope>NUCLEOTIDE SEQUENCE</scope>
    <source>
        <strain evidence="8">Ka4C1</strain>
    </source>
</reference>
<dbReference type="InterPro" id="IPR017441">
    <property type="entry name" value="Protein_kinase_ATP_BS"/>
</dbReference>
<dbReference type="WBParaSite" id="BXY_1056300.1">
    <property type="protein sequence ID" value="BXY_1056300.1"/>
    <property type="gene ID" value="BXY_1056300"/>
</dbReference>
<proteinExistence type="predicted"/>
<keyword evidence="3 6" id="KW-0547">Nucleotide-binding</keyword>
<dbReference type="SMART" id="SM00220">
    <property type="entry name" value="S_TKc"/>
    <property type="match status" value="1"/>
</dbReference>
<dbReference type="Proteomes" id="UP000095284">
    <property type="component" value="Unplaced"/>
</dbReference>
<reference evidence="12" key="1">
    <citation type="submission" date="2016-11" db="UniProtKB">
        <authorList>
            <consortium name="WormBaseParasite"/>
        </authorList>
    </citation>
    <scope>IDENTIFICATION</scope>
</reference>
<keyword evidence="4" id="KW-0418">Kinase</keyword>